<reference evidence="8" key="1">
    <citation type="journal article" date="2014" name="Front. Microbiol.">
        <title>High frequency of phylogenetically diverse reductive dehalogenase-homologous genes in deep subseafloor sedimentary metagenomes.</title>
        <authorList>
            <person name="Kawai M."/>
            <person name="Futagami T."/>
            <person name="Toyoda A."/>
            <person name="Takaki Y."/>
            <person name="Nishi S."/>
            <person name="Hori S."/>
            <person name="Arai W."/>
            <person name="Tsubouchi T."/>
            <person name="Morono Y."/>
            <person name="Uchiyama I."/>
            <person name="Ito T."/>
            <person name="Fujiyama A."/>
            <person name="Inagaki F."/>
            <person name="Takami H."/>
        </authorList>
    </citation>
    <scope>NUCLEOTIDE SEQUENCE</scope>
    <source>
        <strain evidence="8">Expedition CK06-06</strain>
    </source>
</reference>
<evidence type="ECO:0000256" key="5">
    <source>
        <dbReference type="ARBA" id="ARBA00022840"/>
    </source>
</evidence>
<comment type="caution">
    <text evidence="8">The sequence shown here is derived from an EMBL/GenBank/DDBJ whole genome shotgun (WGS) entry which is preliminary data.</text>
</comment>
<evidence type="ECO:0000256" key="6">
    <source>
        <dbReference type="ARBA" id="ARBA00039970"/>
    </source>
</evidence>
<keyword evidence="5" id="KW-0067">ATP-binding</keyword>
<evidence type="ECO:0000256" key="3">
    <source>
        <dbReference type="ARBA" id="ARBA00022490"/>
    </source>
</evidence>
<evidence type="ECO:0000256" key="2">
    <source>
        <dbReference type="ARBA" id="ARBA00010393"/>
    </source>
</evidence>
<evidence type="ECO:0000256" key="1">
    <source>
        <dbReference type="ARBA" id="ARBA00004496"/>
    </source>
</evidence>
<dbReference type="PANTHER" id="PTHR30473">
    <property type="entry name" value="PROTEIN PHOH"/>
    <property type="match status" value="1"/>
</dbReference>
<keyword evidence="4" id="KW-0547">Nucleotide-binding</keyword>
<protein>
    <recommendedName>
        <fullName evidence="6">PhoH-like protein</fullName>
    </recommendedName>
</protein>
<dbReference type="InterPro" id="IPR003714">
    <property type="entry name" value="PhoH"/>
</dbReference>
<feature type="non-terminal residue" evidence="8">
    <location>
        <position position="273"/>
    </location>
</feature>
<comment type="subcellular location">
    <subcellularLocation>
        <location evidence="1">Cytoplasm</location>
    </subcellularLocation>
</comment>
<dbReference type="SUPFAM" id="SSF52540">
    <property type="entry name" value="P-loop containing nucleoside triphosphate hydrolases"/>
    <property type="match status" value="1"/>
</dbReference>
<dbReference type="Gene3D" id="3.40.50.300">
    <property type="entry name" value="P-loop containing nucleotide triphosphate hydrolases"/>
    <property type="match status" value="1"/>
</dbReference>
<comment type="similarity">
    <text evidence="2">Belongs to the PhoH family.</text>
</comment>
<accession>X1DES9</accession>
<dbReference type="PANTHER" id="PTHR30473:SF1">
    <property type="entry name" value="PHOH-LIKE PROTEIN"/>
    <property type="match status" value="1"/>
</dbReference>
<dbReference type="GO" id="GO:0005524">
    <property type="term" value="F:ATP binding"/>
    <property type="evidence" value="ECO:0007669"/>
    <property type="project" value="UniProtKB-KW"/>
</dbReference>
<evidence type="ECO:0000259" key="7">
    <source>
        <dbReference type="Pfam" id="PF02562"/>
    </source>
</evidence>
<dbReference type="InterPro" id="IPR051451">
    <property type="entry name" value="PhoH2-like"/>
</dbReference>
<keyword evidence="3" id="KW-0963">Cytoplasm</keyword>
<feature type="domain" description="PhoH-like protein" evidence="7">
    <location>
        <begin position="114"/>
        <end position="273"/>
    </location>
</feature>
<evidence type="ECO:0000313" key="8">
    <source>
        <dbReference type="EMBL" id="GAG94921.1"/>
    </source>
</evidence>
<dbReference type="EMBL" id="BART01027591">
    <property type="protein sequence ID" value="GAG94921.1"/>
    <property type="molecule type" value="Genomic_DNA"/>
</dbReference>
<dbReference type="FunFam" id="3.40.50.300:FF:000013">
    <property type="entry name" value="PhoH family ATPase"/>
    <property type="match status" value="1"/>
</dbReference>
<dbReference type="AlphaFoldDB" id="X1DES9"/>
<evidence type="ECO:0000256" key="4">
    <source>
        <dbReference type="ARBA" id="ARBA00022741"/>
    </source>
</evidence>
<sequence>MINPALSSDMEKIEHPYASNSAFIGVLDKNIKKLEKRMGISLSIRGNSIILNGPKEKVEFAKYYFDQLKHFENKGRPFQAEDFHIALDLLENGQTNDLGDFTLPKPLNLSHKSVRPKSLNQHNYIQAIKSNDLVFGIGPAGTGKTYLAMASALSSLQNKEVNRIILTRPAVEAGEKLGFLPGDLQQKVNPYLRPLYDALYDLAPSEQATNLLEKGIIEIAPLAFMRGRTLNSAFIILDEAQNTTKEQMKMLLTRTGFDSKLIITADITQIDLP</sequence>
<organism evidence="8">
    <name type="scientific">marine sediment metagenome</name>
    <dbReference type="NCBI Taxonomy" id="412755"/>
    <lineage>
        <taxon>unclassified sequences</taxon>
        <taxon>metagenomes</taxon>
        <taxon>ecological metagenomes</taxon>
    </lineage>
</organism>
<dbReference type="Pfam" id="PF02562">
    <property type="entry name" value="PhoH"/>
    <property type="match status" value="1"/>
</dbReference>
<proteinExistence type="inferred from homology"/>
<dbReference type="GO" id="GO:0005829">
    <property type="term" value="C:cytosol"/>
    <property type="evidence" value="ECO:0007669"/>
    <property type="project" value="TreeGrafter"/>
</dbReference>
<gene>
    <name evidence="8" type="ORF">S01H4_48880</name>
</gene>
<name>X1DES9_9ZZZZ</name>
<dbReference type="InterPro" id="IPR027417">
    <property type="entry name" value="P-loop_NTPase"/>
</dbReference>